<accession>A0A9E7PPF4</accession>
<dbReference type="Proteomes" id="UP001060024">
    <property type="component" value="Segment"/>
</dbReference>
<dbReference type="EMBL" id="MW630113">
    <property type="protein sequence ID" value="UUY86236.1"/>
    <property type="molecule type" value="Genomic_DNA"/>
</dbReference>
<sequence>MECLYCFDVVDQFPPCTAACGAVICGECAEGVMRNSEGLPKCHCGTLYVPKTLQLYLTKSGMTLLRSRVTESWETHLRKSQQYDAIFNDGVATHLAALPPAAKTAALKWLKRDVHNYVKSKVDTTVERVEDCPAEFCMGFVVGKKPCDTCGTKECPTCKVLIKTQTGHVCKKEDLETVQAVEQYIKCPTCKKHVEKIDGCNDMTCAYCKTDFNYRTGEVQAGGTHNKIFITDHRNLLSVKFASKLGQDTISMLQKLESMITVPKFPTKIPARNRSAFIVDWISDYTKASVMRTEYGKLCQDLSTKTAEDAELHTVVLATKFNLI</sequence>
<protein>
    <recommendedName>
        <fullName evidence="3">RING-type domain-containing protein</fullName>
    </recommendedName>
</protein>
<dbReference type="GO" id="GO:0004842">
    <property type="term" value="F:ubiquitin-protein transferase activity"/>
    <property type="evidence" value="ECO:0007669"/>
    <property type="project" value="InterPro"/>
</dbReference>
<dbReference type="SUPFAM" id="SSF57850">
    <property type="entry name" value="RING/U-box"/>
    <property type="match status" value="1"/>
</dbReference>
<evidence type="ECO:0000313" key="2">
    <source>
        <dbReference type="Proteomes" id="UP001060024"/>
    </source>
</evidence>
<organism evidence="1 2">
    <name type="scientific">Largemouth bass virus</name>
    <dbReference type="NCBI Taxonomy" id="176656"/>
    <lineage>
        <taxon>Viruses</taxon>
        <taxon>Varidnaviria</taxon>
        <taxon>Bamfordvirae</taxon>
        <taxon>Nucleocytoviricota</taxon>
        <taxon>Megaviricetes</taxon>
        <taxon>Pimascovirales</taxon>
        <taxon>Pimascovirales incertae sedis</taxon>
        <taxon>Iridoviridae</taxon>
        <taxon>Alphairidovirinae</taxon>
        <taxon>Ranavirus</taxon>
        <taxon>Ranavirus micropterus1</taxon>
        <taxon>Santee-Cooper ranavirus</taxon>
    </lineage>
</organism>
<evidence type="ECO:0000313" key="1">
    <source>
        <dbReference type="EMBL" id="UUY86236.1"/>
    </source>
</evidence>
<reference evidence="1" key="1">
    <citation type="submission" date="2021-02" db="EMBL/GenBank/DDBJ databases">
        <authorList>
            <person name="Chen J."/>
            <person name="Hu H."/>
            <person name="Huang J."/>
            <person name="Yan X."/>
        </authorList>
    </citation>
    <scope>NUCLEOTIDE SEQUENCE</scope>
    <source>
        <strain evidence="1">GDOU</strain>
    </source>
</reference>
<dbReference type="PANTHER" id="PTHR11685">
    <property type="entry name" value="RBR FAMILY RING FINGER AND IBR DOMAIN-CONTAINING"/>
    <property type="match status" value="1"/>
</dbReference>
<evidence type="ECO:0008006" key="3">
    <source>
        <dbReference type="Google" id="ProtNLM"/>
    </source>
</evidence>
<proteinExistence type="predicted"/>
<dbReference type="Gene3D" id="1.20.120.1750">
    <property type="match status" value="1"/>
</dbReference>
<dbReference type="InterPro" id="IPR031127">
    <property type="entry name" value="E3_UB_ligase_RBR"/>
</dbReference>
<name>A0A9E7PPF4_9VIRU</name>
<dbReference type="GO" id="GO:0016567">
    <property type="term" value="P:protein ubiquitination"/>
    <property type="evidence" value="ECO:0007669"/>
    <property type="project" value="InterPro"/>
</dbReference>